<proteinExistence type="predicted"/>
<gene>
    <name evidence="1" type="ORF">UFOPK4367_00916</name>
</gene>
<organism evidence="1">
    <name type="scientific">freshwater metagenome</name>
    <dbReference type="NCBI Taxonomy" id="449393"/>
    <lineage>
        <taxon>unclassified sequences</taxon>
        <taxon>metagenomes</taxon>
        <taxon>ecological metagenomes</taxon>
    </lineage>
</organism>
<dbReference type="EMBL" id="CAFBRC010000055">
    <property type="protein sequence ID" value="CAB5076110.1"/>
    <property type="molecule type" value="Genomic_DNA"/>
</dbReference>
<evidence type="ECO:0000313" key="1">
    <source>
        <dbReference type="EMBL" id="CAB5076110.1"/>
    </source>
</evidence>
<protein>
    <submittedName>
        <fullName evidence="1">Unannotated protein</fullName>
    </submittedName>
</protein>
<reference evidence="1" key="1">
    <citation type="submission" date="2020-05" db="EMBL/GenBank/DDBJ databases">
        <authorList>
            <person name="Chiriac C."/>
            <person name="Salcher M."/>
            <person name="Ghai R."/>
            <person name="Kavagutti S V."/>
        </authorList>
    </citation>
    <scope>NUCLEOTIDE SEQUENCE</scope>
</reference>
<dbReference type="AlphaFoldDB" id="A0A6J7VCP0"/>
<accession>A0A6J7VCP0</accession>
<sequence>MNAFDLYTESLHAFVSLNFDIEVTVKTNRFVVLADLKVLWHIWVEVILAGKTAPFGNLAIKRKPNQDGGFNCTFIHEGQRTRHP</sequence>
<name>A0A6J7VCP0_9ZZZZ</name>